<name>A0A2S2QJF7_9HEMI</name>
<reference evidence="2" key="1">
    <citation type="submission" date="2018-04" db="EMBL/GenBank/DDBJ databases">
        <title>Transcriptome assembly of Sipha flava.</title>
        <authorList>
            <person name="Scully E.D."/>
            <person name="Geib S.M."/>
            <person name="Palmer N.A."/>
            <person name="Koch K."/>
            <person name="Bradshaw J."/>
            <person name="Heng-Moss T."/>
            <person name="Sarath G."/>
        </authorList>
    </citation>
    <scope>NUCLEOTIDE SEQUENCE</scope>
</reference>
<gene>
    <name evidence="2" type="ORF">g.13884</name>
</gene>
<protein>
    <submittedName>
        <fullName evidence="2">Uncharacterized protein</fullName>
    </submittedName>
</protein>
<feature type="compositionally biased region" description="Gly residues" evidence="1">
    <location>
        <begin position="19"/>
        <end position="47"/>
    </location>
</feature>
<evidence type="ECO:0000313" key="2">
    <source>
        <dbReference type="EMBL" id="MBY77848.1"/>
    </source>
</evidence>
<dbReference type="AlphaFoldDB" id="A0A2S2QJF7"/>
<dbReference type="EMBL" id="GGMS01008645">
    <property type="protein sequence ID" value="MBY77848.1"/>
    <property type="molecule type" value="Transcribed_RNA"/>
</dbReference>
<organism evidence="2">
    <name type="scientific">Sipha flava</name>
    <name type="common">yellow sugarcane aphid</name>
    <dbReference type="NCBI Taxonomy" id="143950"/>
    <lineage>
        <taxon>Eukaryota</taxon>
        <taxon>Metazoa</taxon>
        <taxon>Ecdysozoa</taxon>
        <taxon>Arthropoda</taxon>
        <taxon>Hexapoda</taxon>
        <taxon>Insecta</taxon>
        <taxon>Pterygota</taxon>
        <taxon>Neoptera</taxon>
        <taxon>Paraneoptera</taxon>
        <taxon>Hemiptera</taxon>
        <taxon>Sternorrhyncha</taxon>
        <taxon>Aphidomorpha</taxon>
        <taxon>Aphidoidea</taxon>
        <taxon>Aphididae</taxon>
        <taxon>Sipha</taxon>
    </lineage>
</organism>
<evidence type="ECO:0000256" key="1">
    <source>
        <dbReference type="SAM" id="MobiDB-lite"/>
    </source>
</evidence>
<proteinExistence type="predicted"/>
<accession>A0A2S2QJF7</accession>
<feature type="region of interest" description="Disordered" evidence="1">
    <location>
        <begin position="1"/>
        <end position="117"/>
    </location>
</feature>
<sequence length="140" mass="13968">MHCSTNSGADVESGDAHGRGFGGDNGGSGGDDGGSGGDGGGSGGVAGRGRPRPSCSRCRHRSTFGARGTANAESFGGGHGDQVTTRCGPVRTGWIGIPGKRDDGEKRTTRPERSAVRVADAKPELIAYTTGCDTVATVCS</sequence>
<feature type="compositionally biased region" description="Basic and acidic residues" evidence="1">
    <location>
        <begin position="99"/>
        <end position="117"/>
    </location>
</feature>